<comment type="caution">
    <text evidence="1">The sequence shown here is derived from an EMBL/GenBank/DDBJ whole genome shotgun (WGS) entry which is preliminary data.</text>
</comment>
<dbReference type="EMBL" id="RJVU01041021">
    <property type="protein sequence ID" value="ROL46055.1"/>
    <property type="molecule type" value="Genomic_DNA"/>
</dbReference>
<organism evidence="1 2">
    <name type="scientific">Anabarilius grahami</name>
    <name type="common">Kanglang fish</name>
    <name type="synonym">Barilius grahami</name>
    <dbReference type="NCBI Taxonomy" id="495550"/>
    <lineage>
        <taxon>Eukaryota</taxon>
        <taxon>Metazoa</taxon>
        <taxon>Chordata</taxon>
        <taxon>Craniata</taxon>
        <taxon>Vertebrata</taxon>
        <taxon>Euteleostomi</taxon>
        <taxon>Actinopterygii</taxon>
        <taxon>Neopterygii</taxon>
        <taxon>Teleostei</taxon>
        <taxon>Ostariophysi</taxon>
        <taxon>Cypriniformes</taxon>
        <taxon>Xenocyprididae</taxon>
        <taxon>Xenocypridinae</taxon>
        <taxon>Xenocypridinae incertae sedis</taxon>
        <taxon>Anabarilius</taxon>
    </lineage>
</organism>
<protein>
    <submittedName>
        <fullName evidence="1">Uncharacterized protein</fullName>
    </submittedName>
</protein>
<proteinExistence type="predicted"/>
<name>A0A3N0YIH7_ANAGA</name>
<evidence type="ECO:0000313" key="1">
    <source>
        <dbReference type="EMBL" id="ROL46055.1"/>
    </source>
</evidence>
<accession>A0A3N0YIH7</accession>
<sequence length="119" mass="13006">MMFRELEGFVCGTLRCVLSIKSSGARRTEGLSTATAQQAYEYEYISLPGSPVACIGKIYYLFKGPYFHSSLLAGMLIRSCITLAGETQVTAELLNAEARPPALRVVLFIASYSTLPPPY</sequence>
<dbReference type="AlphaFoldDB" id="A0A3N0YIH7"/>
<evidence type="ECO:0000313" key="2">
    <source>
        <dbReference type="Proteomes" id="UP000281406"/>
    </source>
</evidence>
<gene>
    <name evidence="1" type="ORF">DPX16_1962</name>
</gene>
<dbReference type="Proteomes" id="UP000281406">
    <property type="component" value="Unassembled WGS sequence"/>
</dbReference>
<keyword evidence="2" id="KW-1185">Reference proteome</keyword>
<reference evidence="1 2" key="1">
    <citation type="submission" date="2018-10" db="EMBL/GenBank/DDBJ databases">
        <title>Genome assembly for a Yunnan-Guizhou Plateau 3E fish, Anabarilius grahami (Regan), and its evolutionary and genetic applications.</title>
        <authorList>
            <person name="Jiang W."/>
        </authorList>
    </citation>
    <scope>NUCLEOTIDE SEQUENCE [LARGE SCALE GENOMIC DNA]</scope>
    <source>
        <strain evidence="1">AG-KIZ</strain>
        <tissue evidence="1">Muscle</tissue>
    </source>
</reference>